<gene>
    <name evidence="3" type="ORF">N7492_009733</name>
</gene>
<keyword evidence="1" id="KW-0175">Coiled coil</keyword>
<keyword evidence="4" id="KW-1185">Reference proteome</keyword>
<evidence type="ECO:0000313" key="3">
    <source>
        <dbReference type="EMBL" id="KAJ5152453.1"/>
    </source>
</evidence>
<feature type="region of interest" description="Disordered" evidence="2">
    <location>
        <begin position="1"/>
        <end position="40"/>
    </location>
</feature>
<reference evidence="3" key="2">
    <citation type="journal article" date="2023" name="IMA Fungus">
        <title>Comparative genomic study of the Penicillium genus elucidates a diverse pangenome and 15 lateral gene transfer events.</title>
        <authorList>
            <person name="Petersen C."/>
            <person name="Sorensen T."/>
            <person name="Nielsen M.R."/>
            <person name="Sondergaard T.E."/>
            <person name="Sorensen J.L."/>
            <person name="Fitzpatrick D.A."/>
            <person name="Frisvad J.C."/>
            <person name="Nielsen K.L."/>
        </authorList>
    </citation>
    <scope>NUCLEOTIDE SEQUENCE</scope>
    <source>
        <strain evidence="3">IBT 21917</strain>
    </source>
</reference>
<evidence type="ECO:0000313" key="4">
    <source>
        <dbReference type="Proteomes" id="UP001146351"/>
    </source>
</evidence>
<dbReference type="EMBL" id="JAPQKO010000007">
    <property type="protein sequence ID" value="KAJ5152453.1"/>
    <property type="molecule type" value="Genomic_DNA"/>
</dbReference>
<accession>A0A9W9LFD2</accession>
<proteinExistence type="predicted"/>
<comment type="caution">
    <text evidence="3">The sequence shown here is derived from an EMBL/GenBank/DDBJ whole genome shotgun (WGS) entry which is preliminary data.</text>
</comment>
<feature type="compositionally biased region" description="Low complexity" evidence="2">
    <location>
        <begin position="7"/>
        <end position="24"/>
    </location>
</feature>
<reference evidence="3" key="1">
    <citation type="submission" date="2022-11" db="EMBL/GenBank/DDBJ databases">
        <authorList>
            <person name="Petersen C."/>
        </authorList>
    </citation>
    <scope>NUCLEOTIDE SEQUENCE</scope>
    <source>
        <strain evidence="3">IBT 21917</strain>
    </source>
</reference>
<evidence type="ECO:0000256" key="1">
    <source>
        <dbReference type="SAM" id="Coils"/>
    </source>
</evidence>
<dbReference type="AlphaFoldDB" id="A0A9W9LFD2"/>
<feature type="coiled-coil region" evidence="1">
    <location>
        <begin position="161"/>
        <end position="202"/>
    </location>
</feature>
<protein>
    <submittedName>
        <fullName evidence="3">Uncharacterized protein</fullName>
    </submittedName>
</protein>
<evidence type="ECO:0000256" key="2">
    <source>
        <dbReference type="SAM" id="MobiDB-lite"/>
    </source>
</evidence>
<dbReference type="Proteomes" id="UP001146351">
    <property type="component" value="Unassembled WGS sequence"/>
</dbReference>
<organism evidence="3 4">
    <name type="scientific">Penicillium capsulatum</name>
    <dbReference type="NCBI Taxonomy" id="69766"/>
    <lineage>
        <taxon>Eukaryota</taxon>
        <taxon>Fungi</taxon>
        <taxon>Dikarya</taxon>
        <taxon>Ascomycota</taxon>
        <taxon>Pezizomycotina</taxon>
        <taxon>Eurotiomycetes</taxon>
        <taxon>Eurotiomycetidae</taxon>
        <taxon>Eurotiales</taxon>
        <taxon>Aspergillaceae</taxon>
        <taxon>Penicillium</taxon>
    </lineage>
</organism>
<name>A0A9W9LFD2_9EURO</name>
<sequence>MSPEKPSSPVSAVGSSSSEQAMSEGSRHSSSEEGPVINIAKGRRLSGDERILDEVYHESMAKCIWANLGLHGPAIEMLIQKGASKDIILERLRIETWTLLYRELKLADLNCSEGTVPPSGNKLVEPGYEDEFCKRLDSFYSRMMSEEINKILGKISKRIKKEAKREAKKEVQHTLREMEERVLEQNKQFDKVEEKLRNHVDQEMRIFTQALQQMSMFTAPTQTELPPGLDFGHMDLDAYMPHVYGPSSTPQTGPMLFENNGIGPELMCMLGEGMTNDAEAQVQD</sequence>